<evidence type="ECO:0000256" key="8">
    <source>
        <dbReference type="ARBA" id="ARBA00022723"/>
    </source>
</evidence>
<dbReference type="SUPFAM" id="SSF102114">
    <property type="entry name" value="Radical SAM enzymes"/>
    <property type="match status" value="1"/>
</dbReference>
<dbReference type="PANTHER" id="PTHR22976:SF2">
    <property type="entry name" value="BIOTIN SYNTHASE, MITOCHONDRIAL"/>
    <property type="match status" value="1"/>
</dbReference>
<keyword evidence="7 13" id="KW-0001">2Fe-2S</keyword>
<dbReference type="InterPro" id="IPR006638">
    <property type="entry name" value="Elp3/MiaA/NifB-like_rSAM"/>
</dbReference>
<comment type="pathway">
    <text evidence="1 13">Cofactor biosynthesis; biotin biosynthesis; biotin from 7,8-diaminononanoate: step 2/2.</text>
</comment>
<dbReference type="EC" id="2.8.1.6" evidence="3 13"/>
<evidence type="ECO:0000256" key="11">
    <source>
        <dbReference type="ARBA" id="ARBA00023014"/>
    </source>
</evidence>
<evidence type="ECO:0000313" key="17">
    <source>
        <dbReference type="Proteomes" id="UP000606463"/>
    </source>
</evidence>
<evidence type="ECO:0000256" key="9">
    <source>
        <dbReference type="ARBA" id="ARBA00022756"/>
    </source>
</evidence>
<evidence type="ECO:0000256" key="10">
    <source>
        <dbReference type="ARBA" id="ARBA00023004"/>
    </source>
</evidence>
<dbReference type="SFLD" id="SFLDS00029">
    <property type="entry name" value="Radical_SAM"/>
    <property type="match status" value="1"/>
</dbReference>
<evidence type="ECO:0000256" key="5">
    <source>
        <dbReference type="ARBA" id="ARBA00022679"/>
    </source>
</evidence>
<dbReference type="GO" id="GO:0004076">
    <property type="term" value="F:biotin synthase activity"/>
    <property type="evidence" value="ECO:0007669"/>
    <property type="project" value="UniProtKB-UniRule"/>
</dbReference>
<dbReference type="NCBIfam" id="TIGR00433">
    <property type="entry name" value="bioB"/>
    <property type="match status" value="1"/>
</dbReference>
<comment type="subunit">
    <text evidence="13">Homodimer.</text>
</comment>
<dbReference type="Proteomes" id="UP000606463">
    <property type="component" value="Unassembled WGS sequence"/>
</dbReference>
<dbReference type="Pfam" id="PF06968">
    <property type="entry name" value="BATS"/>
    <property type="match status" value="1"/>
</dbReference>
<comment type="catalytic activity">
    <reaction evidence="12 13">
        <text>(4R,5S)-dethiobiotin + (sulfur carrier)-SH + 2 reduced [2Fe-2S]-[ferredoxin] + 2 S-adenosyl-L-methionine = (sulfur carrier)-H + biotin + 2 5'-deoxyadenosine + 2 L-methionine + 2 oxidized [2Fe-2S]-[ferredoxin]</text>
        <dbReference type="Rhea" id="RHEA:22060"/>
        <dbReference type="Rhea" id="RHEA-COMP:10000"/>
        <dbReference type="Rhea" id="RHEA-COMP:10001"/>
        <dbReference type="Rhea" id="RHEA-COMP:14737"/>
        <dbReference type="Rhea" id="RHEA-COMP:14739"/>
        <dbReference type="ChEBI" id="CHEBI:17319"/>
        <dbReference type="ChEBI" id="CHEBI:29917"/>
        <dbReference type="ChEBI" id="CHEBI:33737"/>
        <dbReference type="ChEBI" id="CHEBI:33738"/>
        <dbReference type="ChEBI" id="CHEBI:57586"/>
        <dbReference type="ChEBI" id="CHEBI:57844"/>
        <dbReference type="ChEBI" id="CHEBI:59789"/>
        <dbReference type="ChEBI" id="CHEBI:64428"/>
        <dbReference type="ChEBI" id="CHEBI:149473"/>
        <dbReference type="EC" id="2.8.1.6"/>
    </reaction>
</comment>
<dbReference type="Pfam" id="PF04055">
    <property type="entry name" value="Radical_SAM"/>
    <property type="match status" value="1"/>
</dbReference>
<evidence type="ECO:0000256" key="2">
    <source>
        <dbReference type="ARBA" id="ARBA00010765"/>
    </source>
</evidence>
<dbReference type="EMBL" id="DQVE01000027">
    <property type="protein sequence ID" value="HIP98241.1"/>
    <property type="molecule type" value="Genomic_DNA"/>
</dbReference>
<dbReference type="InterPro" id="IPR007197">
    <property type="entry name" value="rSAM"/>
</dbReference>
<organism evidence="16 17">
    <name type="scientific">Aquifex aeolicus</name>
    <dbReference type="NCBI Taxonomy" id="63363"/>
    <lineage>
        <taxon>Bacteria</taxon>
        <taxon>Pseudomonadati</taxon>
        <taxon>Aquificota</taxon>
        <taxon>Aquificia</taxon>
        <taxon>Aquificales</taxon>
        <taxon>Aquificaceae</taxon>
        <taxon>Aquifex</taxon>
    </lineage>
</organism>
<dbReference type="InterPro" id="IPR058240">
    <property type="entry name" value="rSAM_sf"/>
</dbReference>
<protein>
    <recommendedName>
        <fullName evidence="3 13">Biotin synthase</fullName>
        <ecNumber evidence="3 13">2.8.1.6</ecNumber>
    </recommendedName>
</protein>
<dbReference type="SMART" id="SM00729">
    <property type="entry name" value="Elp3"/>
    <property type="match status" value="1"/>
</dbReference>
<evidence type="ECO:0000256" key="12">
    <source>
        <dbReference type="ARBA" id="ARBA00051157"/>
    </source>
</evidence>
<dbReference type="SMART" id="SM00876">
    <property type="entry name" value="BATS"/>
    <property type="match status" value="1"/>
</dbReference>
<dbReference type="CDD" id="cd01335">
    <property type="entry name" value="Radical_SAM"/>
    <property type="match status" value="1"/>
</dbReference>
<feature type="binding site" evidence="13 14">
    <location>
        <position position="67"/>
    </location>
    <ligand>
        <name>[4Fe-4S] cluster</name>
        <dbReference type="ChEBI" id="CHEBI:49883"/>
        <note>4Fe-4S-S-AdoMet</note>
    </ligand>
</feature>
<dbReference type="Gene3D" id="3.20.20.70">
    <property type="entry name" value="Aldolase class I"/>
    <property type="match status" value="1"/>
</dbReference>
<keyword evidence="5 13" id="KW-0808">Transferase</keyword>
<dbReference type="PIRSF" id="PIRSF001619">
    <property type="entry name" value="Biotin_synth"/>
    <property type="match status" value="1"/>
</dbReference>
<feature type="binding site" evidence="13 14">
    <location>
        <position position="144"/>
    </location>
    <ligand>
        <name>[2Fe-2S] cluster</name>
        <dbReference type="ChEBI" id="CHEBI:190135"/>
    </ligand>
</feature>
<feature type="binding site" evidence="13 14">
    <location>
        <position position="71"/>
    </location>
    <ligand>
        <name>[4Fe-4S] cluster</name>
        <dbReference type="ChEBI" id="CHEBI:49883"/>
        <note>4Fe-4S-S-AdoMet</note>
    </ligand>
</feature>
<evidence type="ECO:0000256" key="3">
    <source>
        <dbReference type="ARBA" id="ARBA00012236"/>
    </source>
</evidence>
<dbReference type="InterPro" id="IPR010722">
    <property type="entry name" value="BATS_dom"/>
</dbReference>
<evidence type="ECO:0000259" key="15">
    <source>
        <dbReference type="PROSITE" id="PS51918"/>
    </source>
</evidence>
<dbReference type="GO" id="GO:0005506">
    <property type="term" value="F:iron ion binding"/>
    <property type="evidence" value="ECO:0007669"/>
    <property type="project" value="UniProtKB-UniRule"/>
</dbReference>
<feature type="binding site" evidence="13 14">
    <location>
        <position position="204"/>
    </location>
    <ligand>
        <name>[2Fe-2S] cluster</name>
        <dbReference type="ChEBI" id="CHEBI:190135"/>
    </ligand>
</feature>
<evidence type="ECO:0000256" key="7">
    <source>
        <dbReference type="ARBA" id="ARBA00022714"/>
    </source>
</evidence>
<dbReference type="GO" id="GO:0051537">
    <property type="term" value="F:2 iron, 2 sulfur cluster binding"/>
    <property type="evidence" value="ECO:0007669"/>
    <property type="project" value="UniProtKB-KW"/>
</dbReference>
<reference evidence="16" key="1">
    <citation type="journal article" date="2020" name="ISME J.">
        <title>Gammaproteobacteria mediating utilization of methyl-, sulfur- and petroleum organic compounds in deep ocean hydrothermal plumes.</title>
        <authorList>
            <person name="Zhou Z."/>
            <person name="Liu Y."/>
            <person name="Pan J."/>
            <person name="Cron B.R."/>
            <person name="Toner B.M."/>
            <person name="Anantharaman K."/>
            <person name="Breier J.A."/>
            <person name="Dick G.J."/>
            <person name="Li M."/>
        </authorList>
    </citation>
    <scope>NUCLEOTIDE SEQUENCE</scope>
    <source>
        <strain evidence="16">SZUA-1501</strain>
    </source>
</reference>
<dbReference type="InterPro" id="IPR024177">
    <property type="entry name" value="Biotin_synthase"/>
</dbReference>
<evidence type="ECO:0000256" key="4">
    <source>
        <dbReference type="ARBA" id="ARBA00022485"/>
    </source>
</evidence>
<keyword evidence="9 13" id="KW-0093">Biotin biosynthesis</keyword>
<dbReference type="PANTHER" id="PTHR22976">
    <property type="entry name" value="BIOTIN SYNTHASE"/>
    <property type="match status" value="1"/>
</dbReference>
<evidence type="ECO:0000256" key="6">
    <source>
        <dbReference type="ARBA" id="ARBA00022691"/>
    </source>
</evidence>
<feature type="binding site" evidence="13 14">
    <location>
        <position position="111"/>
    </location>
    <ligand>
        <name>[2Fe-2S] cluster</name>
        <dbReference type="ChEBI" id="CHEBI:190135"/>
    </ligand>
</feature>
<gene>
    <name evidence="13 16" type="primary">bioB</name>
    <name evidence="16" type="ORF">EYH37_02585</name>
</gene>
<keyword evidence="11 13" id="KW-0411">Iron-sulfur</keyword>
<keyword evidence="10 13" id="KW-0408">Iron</keyword>
<name>A0A9D0YNW2_AQUAO</name>
<dbReference type="InterPro" id="IPR002684">
    <property type="entry name" value="Biotin_synth/BioAB"/>
</dbReference>
<feature type="binding site" evidence="13 14">
    <location>
        <position position="274"/>
    </location>
    <ligand>
        <name>[2Fe-2S] cluster</name>
        <dbReference type="ChEBI" id="CHEBI:190135"/>
    </ligand>
</feature>
<sequence>MNWESYLRGLEEKSLKGEITQGDLLKLAEVPTEYLPLMVYHAGKVKKYFFGNEIEFCSIVNAKSGACSEDCKFCAQSRHYNTKVPVYTFLEEEKILKGAEFAQKIGARHYSLVLSGRSASDREIDKMGYSAQRIKEKFPKLKLCFSAGTLNGEQIRRLKEAGFNRLHCNLETSESFFPKIVSTHGWRVRYETLLRAKGLGLETCSGGIFGLGETWEDRVDLALTLSKLEVDSIPLNFLIPIPGTPLEGQQILSPREALVTIAIFRFACPKAELRLAGGRERVLGDYLGMANFMVNAHMVGGYLTRAGRDPQDDRKMVDGIGLKLL</sequence>
<evidence type="ECO:0000256" key="13">
    <source>
        <dbReference type="HAMAP-Rule" id="MF_01694"/>
    </source>
</evidence>
<comment type="function">
    <text evidence="13">Catalyzes the conversion of dethiobiotin (DTB) to biotin by the insertion of a sulfur atom into dethiobiotin via a radical-based mechanism.</text>
</comment>
<dbReference type="HAMAP" id="MF_01694">
    <property type="entry name" value="BioB"/>
    <property type="match status" value="1"/>
</dbReference>
<evidence type="ECO:0000256" key="1">
    <source>
        <dbReference type="ARBA" id="ARBA00004942"/>
    </source>
</evidence>
<dbReference type="SFLD" id="SFLDG01060">
    <property type="entry name" value="BATS_domain_containing"/>
    <property type="match status" value="1"/>
</dbReference>
<dbReference type="InterPro" id="IPR013785">
    <property type="entry name" value="Aldolase_TIM"/>
</dbReference>
<comment type="caution">
    <text evidence="16">The sequence shown here is derived from an EMBL/GenBank/DDBJ whole genome shotgun (WGS) entry which is preliminary data.</text>
</comment>
<feature type="binding site" evidence="13 14">
    <location>
        <position position="74"/>
    </location>
    <ligand>
        <name>[4Fe-4S] cluster</name>
        <dbReference type="ChEBI" id="CHEBI:49883"/>
        <note>4Fe-4S-S-AdoMet</note>
    </ligand>
</feature>
<comment type="similarity">
    <text evidence="2 13">Belongs to the radical SAM superfamily. Biotin synthase family.</text>
</comment>
<keyword evidence="4 13" id="KW-0004">4Fe-4S</keyword>
<dbReference type="SFLD" id="SFLDG01278">
    <property type="entry name" value="biotin_synthase_like"/>
    <property type="match status" value="1"/>
</dbReference>
<comment type="cofactor">
    <cofactor evidence="14">
        <name>[2Fe-2S] cluster</name>
        <dbReference type="ChEBI" id="CHEBI:190135"/>
    </cofactor>
    <text evidence="14">Binds 1 [2Fe-2S] cluster. The cluster is coordinated with 3 cysteines and 1 arginine.</text>
</comment>
<proteinExistence type="inferred from homology"/>
<dbReference type="GO" id="GO:0009102">
    <property type="term" value="P:biotin biosynthetic process"/>
    <property type="evidence" value="ECO:0007669"/>
    <property type="project" value="UniProtKB-UniRule"/>
</dbReference>
<accession>A0A9D0YNW2</accession>
<evidence type="ECO:0000313" key="16">
    <source>
        <dbReference type="EMBL" id="HIP98241.1"/>
    </source>
</evidence>
<dbReference type="PROSITE" id="PS51918">
    <property type="entry name" value="RADICAL_SAM"/>
    <property type="match status" value="1"/>
</dbReference>
<evidence type="ECO:0000256" key="14">
    <source>
        <dbReference type="PIRSR" id="PIRSR001619-1"/>
    </source>
</evidence>
<feature type="domain" description="Radical SAM core" evidence="15">
    <location>
        <begin position="49"/>
        <end position="279"/>
    </location>
</feature>
<comment type="cofactor">
    <cofactor evidence="13">
        <name>[2Fe-2S] cluster</name>
        <dbReference type="ChEBI" id="CHEBI:190135"/>
    </cofactor>
    <text evidence="13">Binds 1 [2Fe-2S] cluster. The cluster is coordinated with 3 cysteines and 1 arginine.</text>
</comment>
<dbReference type="GO" id="GO:0051539">
    <property type="term" value="F:4 iron, 4 sulfur cluster binding"/>
    <property type="evidence" value="ECO:0007669"/>
    <property type="project" value="UniProtKB-KW"/>
</dbReference>
<dbReference type="AlphaFoldDB" id="A0A9D0YNW2"/>
<keyword evidence="8 13" id="KW-0479">Metal-binding</keyword>
<keyword evidence="6 13" id="KW-0949">S-adenosyl-L-methionine</keyword>
<comment type="cofactor">
    <cofactor evidence="13 14">
        <name>[4Fe-4S] cluster</name>
        <dbReference type="ChEBI" id="CHEBI:49883"/>
    </cofactor>
    <text evidence="13 14">Binds 1 [4Fe-4S] cluster. The cluster is coordinated with 3 cysteines and an exchangeable S-adenosyl-L-methionine.</text>
</comment>